<comment type="similarity">
    <text evidence="10">Belongs to the ELO family.</text>
</comment>
<dbReference type="OrthoDB" id="434092at2759"/>
<feature type="transmembrane region" description="Helical" evidence="10">
    <location>
        <begin position="201"/>
        <end position="222"/>
    </location>
</feature>
<sequence length="319" mass="37858">MNSSNVPHIDRMSNIYNNSVVRFYHYVFHDLSDPRTRDWFLIPSPVPGASILIGYLYFILSWGPRHMEHRKPYQLKNILVFYNFLQVLLSFWLFYEGLDAAWLRKYSWKCQPVDYSNSPDALRCLSLFYFSFIRHYGILLRISGVYIYFLAKLSELLDTVFFVLRKKEKQITFLHLYHHTVMPMVSWGATKYYPGGHGTFIGVINSFVHIIMYTYYLLAALLPQYQKYLWWKKYITTLQMGQFCLAFLHSCQLLIYDCDYPKWSLILILPNAMFFYFLFADFYSNAYKSDTKRSKSTEARENRAAKKMANGSTENGKVD</sequence>
<evidence type="ECO:0000256" key="8">
    <source>
        <dbReference type="ARBA" id="ARBA00023136"/>
    </source>
</evidence>
<dbReference type="EMBL" id="KQ435720">
    <property type="protein sequence ID" value="KOX78653.1"/>
    <property type="molecule type" value="Genomic_DNA"/>
</dbReference>
<evidence type="ECO:0000256" key="11">
    <source>
        <dbReference type="SAM" id="MobiDB-lite"/>
    </source>
</evidence>
<protein>
    <recommendedName>
        <fullName evidence="10">Elongation of very long chain fatty acids protein</fullName>
        <ecNumber evidence="10">2.3.1.199</ecNumber>
    </recommendedName>
    <alternativeName>
        <fullName evidence="10">Very-long-chain 3-oxoacyl-CoA synthase</fullName>
    </alternativeName>
</protein>
<comment type="catalytic activity">
    <reaction evidence="10">
        <text>a very-long-chain acyl-CoA + malonyl-CoA + H(+) = a very-long-chain 3-oxoacyl-CoA + CO2 + CoA</text>
        <dbReference type="Rhea" id="RHEA:32727"/>
        <dbReference type="ChEBI" id="CHEBI:15378"/>
        <dbReference type="ChEBI" id="CHEBI:16526"/>
        <dbReference type="ChEBI" id="CHEBI:57287"/>
        <dbReference type="ChEBI" id="CHEBI:57384"/>
        <dbReference type="ChEBI" id="CHEBI:90725"/>
        <dbReference type="ChEBI" id="CHEBI:90736"/>
        <dbReference type="EC" id="2.3.1.199"/>
    </reaction>
</comment>
<feature type="transmembrane region" description="Helical" evidence="10">
    <location>
        <begin position="234"/>
        <end position="256"/>
    </location>
</feature>
<organism evidence="12 13">
    <name type="scientific">Melipona quadrifasciata</name>
    <dbReference type="NCBI Taxonomy" id="166423"/>
    <lineage>
        <taxon>Eukaryota</taxon>
        <taxon>Metazoa</taxon>
        <taxon>Ecdysozoa</taxon>
        <taxon>Arthropoda</taxon>
        <taxon>Hexapoda</taxon>
        <taxon>Insecta</taxon>
        <taxon>Pterygota</taxon>
        <taxon>Neoptera</taxon>
        <taxon>Endopterygota</taxon>
        <taxon>Hymenoptera</taxon>
        <taxon>Apocrita</taxon>
        <taxon>Aculeata</taxon>
        <taxon>Apoidea</taxon>
        <taxon>Anthophila</taxon>
        <taxon>Apidae</taxon>
        <taxon>Melipona</taxon>
    </lineage>
</organism>
<comment type="subcellular location">
    <subcellularLocation>
        <location evidence="1">Membrane</location>
        <topology evidence="1">Multi-pass membrane protein</topology>
    </subcellularLocation>
</comment>
<dbReference type="GO" id="GO:0042761">
    <property type="term" value="P:very long-chain fatty acid biosynthetic process"/>
    <property type="evidence" value="ECO:0007669"/>
    <property type="project" value="TreeGrafter"/>
</dbReference>
<dbReference type="STRING" id="166423.A0A0M9A9F8"/>
<keyword evidence="8 10" id="KW-0472">Membrane</keyword>
<evidence type="ECO:0000256" key="4">
    <source>
        <dbReference type="ARBA" id="ARBA00022692"/>
    </source>
</evidence>
<keyword evidence="5 10" id="KW-0276">Fatty acid metabolism</keyword>
<keyword evidence="4 10" id="KW-0812">Transmembrane</keyword>
<keyword evidence="7 10" id="KW-0443">Lipid metabolism</keyword>
<evidence type="ECO:0000256" key="2">
    <source>
        <dbReference type="ARBA" id="ARBA00022516"/>
    </source>
</evidence>
<feature type="transmembrane region" description="Helical" evidence="10">
    <location>
        <begin position="127"/>
        <end position="150"/>
    </location>
</feature>
<feature type="compositionally biased region" description="Basic and acidic residues" evidence="11">
    <location>
        <begin position="292"/>
        <end position="304"/>
    </location>
</feature>
<evidence type="ECO:0000256" key="9">
    <source>
        <dbReference type="ARBA" id="ARBA00023160"/>
    </source>
</evidence>
<keyword evidence="2 10" id="KW-0444">Lipid biosynthesis</keyword>
<dbReference type="EC" id="2.3.1.199" evidence="10"/>
<evidence type="ECO:0000256" key="3">
    <source>
        <dbReference type="ARBA" id="ARBA00022679"/>
    </source>
</evidence>
<accession>A0A0M9A9F8</accession>
<dbReference type="GO" id="GO:0034625">
    <property type="term" value="P:fatty acid elongation, monounsaturated fatty acid"/>
    <property type="evidence" value="ECO:0007669"/>
    <property type="project" value="TreeGrafter"/>
</dbReference>
<dbReference type="GO" id="GO:0019367">
    <property type="term" value="P:fatty acid elongation, saturated fatty acid"/>
    <property type="evidence" value="ECO:0007669"/>
    <property type="project" value="TreeGrafter"/>
</dbReference>
<feature type="transmembrane region" description="Helical" evidence="10">
    <location>
        <begin position="39"/>
        <end position="58"/>
    </location>
</feature>
<evidence type="ECO:0000313" key="13">
    <source>
        <dbReference type="Proteomes" id="UP000053105"/>
    </source>
</evidence>
<dbReference type="Proteomes" id="UP000053105">
    <property type="component" value="Unassembled WGS sequence"/>
</dbReference>
<dbReference type="Pfam" id="PF01151">
    <property type="entry name" value="ELO"/>
    <property type="match status" value="1"/>
</dbReference>
<name>A0A0M9A9F8_9HYME</name>
<feature type="compositionally biased region" description="Polar residues" evidence="11">
    <location>
        <begin position="310"/>
        <end position="319"/>
    </location>
</feature>
<dbReference type="PANTHER" id="PTHR11157">
    <property type="entry name" value="FATTY ACID ACYL TRANSFERASE-RELATED"/>
    <property type="match status" value="1"/>
</dbReference>
<feature type="transmembrane region" description="Helical" evidence="10">
    <location>
        <begin position="262"/>
        <end position="283"/>
    </location>
</feature>
<evidence type="ECO:0000256" key="7">
    <source>
        <dbReference type="ARBA" id="ARBA00023098"/>
    </source>
</evidence>
<dbReference type="GO" id="GO:0030148">
    <property type="term" value="P:sphingolipid biosynthetic process"/>
    <property type="evidence" value="ECO:0007669"/>
    <property type="project" value="TreeGrafter"/>
</dbReference>
<feature type="transmembrane region" description="Helical" evidence="10">
    <location>
        <begin position="78"/>
        <end position="95"/>
    </location>
</feature>
<dbReference type="GO" id="GO:0034626">
    <property type="term" value="P:fatty acid elongation, polyunsaturated fatty acid"/>
    <property type="evidence" value="ECO:0007669"/>
    <property type="project" value="TreeGrafter"/>
</dbReference>
<proteinExistence type="inferred from homology"/>
<feature type="transmembrane region" description="Helical" evidence="10">
    <location>
        <begin position="171"/>
        <end position="189"/>
    </location>
</feature>
<dbReference type="GO" id="GO:0005789">
    <property type="term" value="C:endoplasmic reticulum membrane"/>
    <property type="evidence" value="ECO:0007669"/>
    <property type="project" value="TreeGrafter"/>
</dbReference>
<dbReference type="PANTHER" id="PTHR11157:SF153">
    <property type="entry name" value="ELONGATION OF VERY LONG CHAIN FATTY ACIDS PROTEIN"/>
    <property type="match status" value="1"/>
</dbReference>
<gene>
    <name evidence="12" type="ORF">WN51_07514</name>
</gene>
<feature type="region of interest" description="Disordered" evidence="11">
    <location>
        <begin position="292"/>
        <end position="319"/>
    </location>
</feature>
<dbReference type="InterPro" id="IPR002076">
    <property type="entry name" value="ELO_fam"/>
</dbReference>
<evidence type="ECO:0000256" key="5">
    <source>
        <dbReference type="ARBA" id="ARBA00022832"/>
    </source>
</evidence>
<keyword evidence="3 10" id="KW-0808">Transferase</keyword>
<dbReference type="GO" id="GO:0009922">
    <property type="term" value="F:fatty acid elongase activity"/>
    <property type="evidence" value="ECO:0007669"/>
    <property type="project" value="UniProtKB-EC"/>
</dbReference>
<evidence type="ECO:0000256" key="1">
    <source>
        <dbReference type="ARBA" id="ARBA00004141"/>
    </source>
</evidence>
<keyword evidence="9 10" id="KW-0275">Fatty acid biosynthesis</keyword>
<evidence type="ECO:0000256" key="6">
    <source>
        <dbReference type="ARBA" id="ARBA00022989"/>
    </source>
</evidence>
<reference evidence="12 13" key="1">
    <citation type="submission" date="2015-07" db="EMBL/GenBank/DDBJ databases">
        <title>The genome of Melipona quadrifasciata.</title>
        <authorList>
            <person name="Pan H."/>
            <person name="Kapheim K."/>
        </authorList>
    </citation>
    <scope>NUCLEOTIDE SEQUENCE [LARGE SCALE GENOMIC DNA]</scope>
    <source>
        <strain evidence="12">0111107301</strain>
        <tissue evidence="12">Whole body</tissue>
    </source>
</reference>
<evidence type="ECO:0000313" key="12">
    <source>
        <dbReference type="EMBL" id="KOX78653.1"/>
    </source>
</evidence>
<dbReference type="AlphaFoldDB" id="A0A0M9A9F8"/>
<keyword evidence="13" id="KW-1185">Reference proteome</keyword>
<evidence type="ECO:0000256" key="10">
    <source>
        <dbReference type="RuleBase" id="RU361115"/>
    </source>
</evidence>
<keyword evidence="6 10" id="KW-1133">Transmembrane helix</keyword>